<proteinExistence type="predicted"/>
<keyword evidence="2" id="KW-0472">Membrane</keyword>
<feature type="transmembrane region" description="Helical" evidence="2">
    <location>
        <begin position="115"/>
        <end position="134"/>
    </location>
</feature>
<name>A0ABS7TR18_9BACT</name>
<evidence type="ECO:0000256" key="2">
    <source>
        <dbReference type="SAM" id="Phobius"/>
    </source>
</evidence>
<feature type="compositionally biased region" description="Basic and acidic residues" evidence="1">
    <location>
        <begin position="406"/>
        <end position="420"/>
    </location>
</feature>
<feature type="transmembrane region" description="Helical" evidence="2">
    <location>
        <begin position="154"/>
        <end position="174"/>
    </location>
</feature>
<sequence length="420" mass="45861">MIEPLDPLALAACAAAVMAVVAWIAVCWRRAGLVPTRWLSALAIALLIACVPEFVDRLLALRFPPENLQFGANWEATRIVERFEAKLAGAAPLILLLPLAAGIGCGRVRRSWRWGLAEAATWSVVTAPLAWLGYLAQRPIPFHANATYVTRELIVDLAVGPSIALAVGACAVVLRRLARRGGEPARLHWIALVGPLVLLAAHARWTGYFHARAALPRLAPSWCTFVGRTGVDLWPAGPELCAGRERIQVWCGSSDASSILWQERSGTVHVEAGDEAAFTAPPTAEAMRPVFAKLRESEARTGQRRRTAGFWPARAMSGPELAAWLAVLQAVGLESVELFAEIEHMEEHPRHGPLVRRNSCPLGRLSVDDIDVVRSWDRLDRVVLDGTFRALQSGRQGFPIRGDGSPLDRESEADLADWPR</sequence>
<feature type="region of interest" description="Disordered" evidence="1">
    <location>
        <begin position="395"/>
        <end position="420"/>
    </location>
</feature>
<feature type="transmembrane region" description="Helical" evidence="2">
    <location>
        <begin position="186"/>
        <end position="205"/>
    </location>
</feature>
<evidence type="ECO:0000256" key="1">
    <source>
        <dbReference type="SAM" id="MobiDB-lite"/>
    </source>
</evidence>
<comment type="caution">
    <text evidence="3">The sequence shown here is derived from an EMBL/GenBank/DDBJ whole genome shotgun (WGS) entry which is preliminary data.</text>
</comment>
<evidence type="ECO:0000313" key="3">
    <source>
        <dbReference type="EMBL" id="MBZ5710661.1"/>
    </source>
</evidence>
<feature type="transmembrane region" description="Helical" evidence="2">
    <location>
        <begin position="38"/>
        <end position="55"/>
    </location>
</feature>
<protein>
    <submittedName>
        <fullName evidence="3">Uncharacterized protein</fullName>
    </submittedName>
</protein>
<gene>
    <name evidence="3" type="ORF">K7C98_15475</name>
</gene>
<feature type="transmembrane region" description="Helical" evidence="2">
    <location>
        <begin position="6"/>
        <end position="26"/>
    </location>
</feature>
<evidence type="ECO:0000313" key="4">
    <source>
        <dbReference type="Proteomes" id="UP001139031"/>
    </source>
</evidence>
<dbReference type="EMBL" id="JAIRAU010000019">
    <property type="protein sequence ID" value="MBZ5710661.1"/>
    <property type="molecule type" value="Genomic_DNA"/>
</dbReference>
<dbReference type="RefSeq" id="WP_224192431.1">
    <property type="nucleotide sequence ID" value="NZ_JAIRAU010000019.1"/>
</dbReference>
<keyword evidence="2" id="KW-0812">Transmembrane</keyword>
<organism evidence="3 4">
    <name type="scientific">Nannocystis pusilla</name>
    <dbReference type="NCBI Taxonomy" id="889268"/>
    <lineage>
        <taxon>Bacteria</taxon>
        <taxon>Pseudomonadati</taxon>
        <taxon>Myxococcota</taxon>
        <taxon>Polyangia</taxon>
        <taxon>Nannocystales</taxon>
        <taxon>Nannocystaceae</taxon>
        <taxon>Nannocystis</taxon>
    </lineage>
</organism>
<dbReference type="Proteomes" id="UP001139031">
    <property type="component" value="Unassembled WGS sequence"/>
</dbReference>
<keyword evidence="2" id="KW-1133">Transmembrane helix</keyword>
<feature type="transmembrane region" description="Helical" evidence="2">
    <location>
        <begin position="87"/>
        <end position="108"/>
    </location>
</feature>
<accession>A0ABS7TR18</accession>
<reference evidence="3" key="1">
    <citation type="submission" date="2021-08" db="EMBL/GenBank/DDBJ databases">
        <authorList>
            <person name="Stevens D.C."/>
        </authorList>
    </citation>
    <scope>NUCLEOTIDE SEQUENCE</scope>
    <source>
        <strain evidence="3">DSM 53165</strain>
    </source>
</reference>
<keyword evidence="4" id="KW-1185">Reference proteome</keyword>